<evidence type="ECO:0000256" key="4">
    <source>
        <dbReference type="ARBA" id="ARBA00022571"/>
    </source>
</evidence>
<comment type="caution">
    <text evidence="10">The sequence shown here is derived from an EMBL/GenBank/DDBJ whole genome shotgun (WGS) entry which is preliminary data.</text>
</comment>
<dbReference type="Gene3D" id="3.90.1260.10">
    <property type="entry name" value="Argininosuccinate synthetase, chain A, domain 2"/>
    <property type="match status" value="1"/>
</dbReference>
<keyword evidence="6" id="KW-0028">Amino-acid biosynthesis</keyword>
<dbReference type="Pfam" id="PF20979">
    <property type="entry name" value="Arginosuc_syn_C"/>
    <property type="match status" value="1"/>
</dbReference>
<keyword evidence="7" id="KW-0547">Nucleotide-binding</keyword>
<reference evidence="10" key="1">
    <citation type="journal article" date="2015" name="Nature">
        <title>Complex archaea that bridge the gap between prokaryotes and eukaryotes.</title>
        <authorList>
            <person name="Spang A."/>
            <person name="Saw J.H."/>
            <person name="Jorgensen S.L."/>
            <person name="Zaremba-Niedzwiedzka K."/>
            <person name="Martijn J."/>
            <person name="Lind A.E."/>
            <person name="van Eijk R."/>
            <person name="Schleper C."/>
            <person name="Guy L."/>
            <person name="Ettema T.J."/>
        </authorList>
    </citation>
    <scope>NUCLEOTIDE SEQUENCE</scope>
</reference>
<dbReference type="EC" id="6.3.4.5" evidence="3"/>
<dbReference type="InterPro" id="IPR048268">
    <property type="entry name" value="Arginosuc_syn_C"/>
</dbReference>
<evidence type="ECO:0000256" key="2">
    <source>
        <dbReference type="ARBA" id="ARBA00011881"/>
    </source>
</evidence>
<dbReference type="GO" id="GO:0005524">
    <property type="term" value="F:ATP binding"/>
    <property type="evidence" value="ECO:0007669"/>
    <property type="project" value="UniProtKB-KW"/>
</dbReference>
<dbReference type="Gene3D" id="1.20.5.470">
    <property type="entry name" value="Single helix bin"/>
    <property type="match status" value="1"/>
</dbReference>
<evidence type="ECO:0000313" key="10">
    <source>
        <dbReference type="EMBL" id="KKN10620.1"/>
    </source>
</evidence>
<gene>
    <name evidence="10" type="ORF">LCGC14_1034860</name>
</gene>
<dbReference type="FunFam" id="3.90.1260.10:FF:000007">
    <property type="entry name" value="Argininosuccinate synthase"/>
    <property type="match status" value="1"/>
</dbReference>
<dbReference type="GO" id="GO:0000053">
    <property type="term" value="P:argininosuccinate metabolic process"/>
    <property type="evidence" value="ECO:0007669"/>
    <property type="project" value="TreeGrafter"/>
</dbReference>
<keyword evidence="4" id="KW-0055">Arginine biosynthesis</keyword>
<comment type="pathway">
    <text evidence="1">Amino-acid biosynthesis; L-arginine biosynthesis; L-arginine from L-ornithine and carbamoyl phosphate: step 2/3.</text>
</comment>
<keyword evidence="8" id="KW-0067">ATP-binding</keyword>
<feature type="domain" description="Arginosuccinate synthase C-terminal" evidence="9">
    <location>
        <begin position="1"/>
        <end position="184"/>
    </location>
</feature>
<evidence type="ECO:0000256" key="5">
    <source>
        <dbReference type="ARBA" id="ARBA00022598"/>
    </source>
</evidence>
<dbReference type="UniPathway" id="UPA00068">
    <property type="reaction ID" value="UER00113"/>
</dbReference>
<dbReference type="PANTHER" id="PTHR11587">
    <property type="entry name" value="ARGININOSUCCINATE SYNTHASE"/>
    <property type="match status" value="1"/>
</dbReference>
<dbReference type="InterPro" id="IPR024074">
    <property type="entry name" value="AS_cat/multimer_dom_body"/>
</dbReference>
<dbReference type="AlphaFoldDB" id="A0A0F9MTJ3"/>
<dbReference type="GO" id="GO:0004055">
    <property type="term" value="F:argininosuccinate synthase activity"/>
    <property type="evidence" value="ECO:0007669"/>
    <property type="project" value="UniProtKB-EC"/>
</dbReference>
<dbReference type="EMBL" id="LAZR01004229">
    <property type="protein sequence ID" value="KKN10620.1"/>
    <property type="molecule type" value="Genomic_DNA"/>
</dbReference>
<evidence type="ECO:0000256" key="3">
    <source>
        <dbReference type="ARBA" id="ARBA00012286"/>
    </source>
</evidence>
<name>A0A0F9MTJ3_9ZZZZ</name>
<keyword evidence="5" id="KW-0436">Ligase</keyword>
<evidence type="ECO:0000256" key="8">
    <source>
        <dbReference type="ARBA" id="ARBA00022840"/>
    </source>
</evidence>
<protein>
    <recommendedName>
        <fullName evidence="3">argininosuccinate synthase</fullName>
        <ecNumber evidence="3">6.3.4.5</ecNumber>
    </recommendedName>
</protein>
<sequence length="209" mass="23403">PEDAKEKHDYINIVFQNGVPIAIDEKKMSAVDIVAELNKKAGEHGVGRVDMVEDRLVGIKSREIYEQPAAEVLLCAHKALEDLVLEKDVHQFKKKIDIEYTQLVYDGKWYSPLKESLDAFINKTQACVSGTVRVKLYKGNAIVVGRYSPYSLYDEALATYESGSSFDEKAAQGFIEVFGLGLKTWSKKKNKHVCNKHGDGCNCPMKEGK</sequence>
<comment type="subunit">
    <text evidence="2">Homotetramer.</text>
</comment>
<dbReference type="GO" id="GO:0000050">
    <property type="term" value="P:urea cycle"/>
    <property type="evidence" value="ECO:0007669"/>
    <property type="project" value="TreeGrafter"/>
</dbReference>
<dbReference type="InterPro" id="IPR001518">
    <property type="entry name" value="Arginosuc_synth"/>
</dbReference>
<evidence type="ECO:0000256" key="1">
    <source>
        <dbReference type="ARBA" id="ARBA00004967"/>
    </source>
</evidence>
<evidence type="ECO:0000256" key="7">
    <source>
        <dbReference type="ARBA" id="ARBA00022741"/>
    </source>
</evidence>
<dbReference type="PANTHER" id="PTHR11587:SF2">
    <property type="entry name" value="ARGININOSUCCINATE SYNTHASE"/>
    <property type="match status" value="1"/>
</dbReference>
<feature type="non-terminal residue" evidence="10">
    <location>
        <position position="1"/>
    </location>
</feature>
<evidence type="ECO:0000259" key="9">
    <source>
        <dbReference type="Pfam" id="PF20979"/>
    </source>
</evidence>
<dbReference type="GO" id="GO:0006526">
    <property type="term" value="P:L-arginine biosynthetic process"/>
    <property type="evidence" value="ECO:0007669"/>
    <property type="project" value="UniProtKB-UniPathway"/>
</dbReference>
<dbReference type="GO" id="GO:0005737">
    <property type="term" value="C:cytoplasm"/>
    <property type="evidence" value="ECO:0007669"/>
    <property type="project" value="TreeGrafter"/>
</dbReference>
<dbReference type="SUPFAM" id="SSF69864">
    <property type="entry name" value="Argininosuccinate synthetase, C-terminal domain"/>
    <property type="match status" value="1"/>
</dbReference>
<proteinExistence type="predicted"/>
<organism evidence="10">
    <name type="scientific">marine sediment metagenome</name>
    <dbReference type="NCBI Taxonomy" id="412755"/>
    <lineage>
        <taxon>unclassified sequences</taxon>
        <taxon>metagenomes</taxon>
        <taxon>ecological metagenomes</taxon>
    </lineage>
</organism>
<accession>A0A0F9MTJ3</accession>
<evidence type="ECO:0000256" key="6">
    <source>
        <dbReference type="ARBA" id="ARBA00022605"/>
    </source>
</evidence>